<feature type="compositionally biased region" description="Low complexity" evidence="1">
    <location>
        <begin position="83"/>
        <end position="102"/>
    </location>
</feature>
<name>E2Z9Z8_9FIRM</name>
<gene>
    <name evidence="3" type="ORF">HMPREF9429_00254</name>
</gene>
<evidence type="ECO:0000256" key="1">
    <source>
        <dbReference type="SAM" id="MobiDB-lite"/>
    </source>
</evidence>
<dbReference type="HOGENOM" id="CLU_1159989_0_0_9"/>
<keyword evidence="4" id="KW-1185">Reference proteome</keyword>
<keyword evidence="2" id="KW-0472">Membrane</keyword>
<dbReference type="RefSeq" id="WP_006941034.1">
    <property type="nucleotide sequence ID" value="NZ_GL538184.1"/>
</dbReference>
<dbReference type="AlphaFoldDB" id="E2Z9Z8"/>
<reference evidence="3 4" key="1">
    <citation type="submission" date="2010-08" db="EMBL/GenBank/DDBJ databases">
        <authorList>
            <person name="Weinstock G."/>
            <person name="Sodergren E."/>
            <person name="Clifton S."/>
            <person name="Fulton L."/>
            <person name="Fulton B."/>
            <person name="Courtney L."/>
            <person name="Fronick C."/>
            <person name="Harrison M."/>
            <person name="Strong C."/>
            <person name="Farmer C."/>
            <person name="Delahaunty K."/>
            <person name="Markovic C."/>
            <person name="Hall O."/>
            <person name="Minx P."/>
            <person name="Tomlinson C."/>
            <person name="Mitreva M."/>
            <person name="Hou S."/>
            <person name="Chen J."/>
            <person name="Wollam A."/>
            <person name="Pepin K.H."/>
            <person name="Johnson M."/>
            <person name="Bhonagiri V."/>
            <person name="Zhang X."/>
            <person name="Suruliraj S."/>
            <person name="Warren W."/>
            <person name="Chinwalla A."/>
            <person name="Mardis E.R."/>
            <person name="Wilson R.K."/>
        </authorList>
    </citation>
    <scope>NUCLEOTIDE SEQUENCE [LARGE SCALE GENOMIC DNA]</scope>
    <source>
        <strain evidence="3 4">F0359</strain>
    </source>
</reference>
<feature type="transmembrane region" description="Helical" evidence="2">
    <location>
        <begin position="12"/>
        <end position="32"/>
    </location>
</feature>
<dbReference type="EMBL" id="AECS01000010">
    <property type="protein sequence ID" value="EFQ04760.1"/>
    <property type="molecule type" value="Genomic_DNA"/>
</dbReference>
<evidence type="ECO:0000313" key="4">
    <source>
        <dbReference type="Proteomes" id="UP000003195"/>
    </source>
</evidence>
<dbReference type="OrthoDB" id="1631247at2"/>
<evidence type="ECO:0000313" key="3">
    <source>
        <dbReference type="EMBL" id="EFQ04760.1"/>
    </source>
</evidence>
<dbReference type="STRING" id="706434.HMPREF9429_00254"/>
<dbReference type="Proteomes" id="UP000003195">
    <property type="component" value="Unassembled WGS sequence"/>
</dbReference>
<feature type="compositionally biased region" description="Gly residues" evidence="1">
    <location>
        <begin position="126"/>
        <end position="140"/>
    </location>
</feature>
<sequence>MRFKSKWKPAVLIAFAIHVVIIGVFGFLVPWIEGSADAQPSEPTVEYSAGDGTDGDGGDGSNQDAQQDEQKDEPKDEQKEETPQPTQEPVTPVPETVTSPVTATDPYNALVTKSAQNGQPSVTKSTGGGKKGNGGGGGQKRGNPPITEHTEYPPRGIVKFKGYITVQAYINTDGKVPRGKLMTPVRDRNNPEMNRINSLAVEYAKKWLFKPATDENGNPIASYKNISIPFNSPPKLEKE</sequence>
<feature type="compositionally biased region" description="Polar residues" evidence="1">
    <location>
        <begin position="111"/>
        <end position="125"/>
    </location>
</feature>
<evidence type="ECO:0000256" key="2">
    <source>
        <dbReference type="SAM" id="Phobius"/>
    </source>
</evidence>
<dbReference type="Gene3D" id="3.30.1150.10">
    <property type="match status" value="1"/>
</dbReference>
<organism evidence="3 4">
    <name type="scientific">Megasphaera micronuciformis F0359</name>
    <dbReference type="NCBI Taxonomy" id="706434"/>
    <lineage>
        <taxon>Bacteria</taxon>
        <taxon>Bacillati</taxon>
        <taxon>Bacillota</taxon>
        <taxon>Negativicutes</taxon>
        <taxon>Veillonellales</taxon>
        <taxon>Veillonellaceae</taxon>
        <taxon>Megasphaera</taxon>
    </lineage>
</organism>
<protein>
    <submittedName>
        <fullName evidence="3">TonB family domain protein</fullName>
    </submittedName>
</protein>
<accession>E2Z9Z8</accession>
<comment type="caution">
    <text evidence="3">The sequence shown here is derived from an EMBL/GenBank/DDBJ whole genome shotgun (WGS) entry which is preliminary data.</text>
</comment>
<feature type="compositionally biased region" description="Basic and acidic residues" evidence="1">
    <location>
        <begin position="68"/>
        <end position="82"/>
    </location>
</feature>
<feature type="region of interest" description="Disordered" evidence="1">
    <location>
        <begin position="218"/>
        <end position="239"/>
    </location>
</feature>
<keyword evidence="2" id="KW-0812">Transmembrane</keyword>
<keyword evidence="2" id="KW-1133">Transmembrane helix</keyword>
<proteinExistence type="predicted"/>
<feature type="region of interest" description="Disordered" evidence="1">
    <location>
        <begin position="37"/>
        <end position="153"/>
    </location>
</feature>